<gene>
    <name evidence="2" type="ORF">DICVIV_02099</name>
</gene>
<protein>
    <submittedName>
        <fullName evidence="2">Glycosyl hydrolase family 20, catalytic domain protein</fullName>
    </submittedName>
</protein>
<organism evidence="2 3">
    <name type="scientific">Dictyocaulus viviparus</name>
    <name type="common">Bovine lungworm</name>
    <dbReference type="NCBI Taxonomy" id="29172"/>
    <lineage>
        <taxon>Eukaryota</taxon>
        <taxon>Metazoa</taxon>
        <taxon>Ecdysozoa</taxon>
        <taxon>Nematoda</taxon>
        <taxon>Chromadorea</taxon>
        <taxon>Rhabditida</taxon>
        <taxon>Rhabditina</taxon>
        <taxon>Rhabditomorpha</taxon>
        <taxon>Strongyloidea</taxon>
        <taxon>Metastrongylidae</taxon>
        <taxon>Dictyocaulus</taxon>
    </lineage>
</organism>
<dbReference type="Proteomes" id="UP000053766">
    <property type="component" value="Unassembled WGS sequence"/>
</dbReference>
<dbReference type="AlphaFoldDB" id="A0A0D8Y464"/>
<keyword evidence="2" id="KW-0378">Hydrolase</keyword>
<keyword evidence="1" id="KW-1133">Transmembrane helix</keyword>
<dbReference type="OrthoDB" id="10023921at2759"/>
<proteinExistence type="predicted"/>
<evidence type="ECO:0000313" key="3">
    <source>
        <dbReference type="Proteomes" id="UP000053766"/>
    </source>
</evidence>
<dbReference type="InterPro" id="IPR038901">
    <property type="entry name" value="HEXDC-like"/>
</dbReference>
<dbReference type="PANTHER" id="PTHR21040:SF12">
    <property type="entry name" value="BETA-N-ACETYLHEXOSAMINIDASE"/>
    <property type="match status" value="1"/>
</dbReference>
<name>A0A0D8Y464_DICVI</name>
<dbReference type="PANTHER" id="PTHR21040">
    <property type="entry name" value="BCDNA.GH04120"/>
    <property type="match status" value="1"/>
</dbReference>
<feature type="transmembrane region" description="Helical" evidence="1">
    <location>
        <begin position="94"/>
        <end position="112"/>
    </location>
</feature>
<dbReference type="EMBL" id="KN716178">
    <property type="protein sequence ID" value="KJH51668.1"/>
    <property type="molecule type" value="Genomic_DNA"/>
</dbReference>
<dbReference type="InterPro" id="IPR017853">
    <property type="entry name" value="GH"/>
</dbReference>
<sequence length="568" mass="65276">MIPLVELLYIVLDADEKLWTLTERAKVLQVKESGLGQIAFSVVPCAAGFLPYPSVSVYSCRNIGVGIIRCTDGKVTKVKEGGCMVFLLKYGIRYGGWILVITFLLAFIVYSFENGDNITHLSRRNVGSDQHLFSQSIVHLDLKGAPPILPVYTWLFPLLKNFGVRGVLIEYEDMFPYSGNLTLVRRSSHYTVQNIMEINKIAEMNDLEVIPLVQTFGHMEFILKKPMFAVLRENPSKIHALHPKSRRIHIGADEASHIGEDDRCRIQLAKMNEIDEHRALEKLKIAHIARVARTARKFGFNEVFAWNDMFDKAEVEDMHDAKLGELITPVIWGYKLDVTTKGYFPDNLFERFSQVFKSIYFASAFKGANSREENFIDLDRYLSNHMSYVKLYRENRKNLEGHVGGIILTGWQRYSHYAPLCELLAISIPSLITDLVYLENITHSRNKLWDFVKSFLKCPIDVDQRNATVTVGNITYTPHKDAFLGNCGFEGKELYKLIMQDLHKLEWKVHHLKLWPVPRNLLIMEINSLAEKVSKELTKYYYADDVNEFLNTKILILKSAIFQSMDSF</sequence>
<evidence type="ECO:0000313" key="2">
    <source>
        <dbReference type="EMBL" id="KJH51668.1"/>
    </source>
</evidence>
<dbReference type="GO" id="GO:0015929">
    <property type="term" value="F:hexosaminidase activity"/>
    <property type="evidence" value="ECO:0007669"/>
    <property type="project" value="InterPro"/>
</dbReference>
<keyword evidence="1" id="KW-0472">Membrane</keyword>
<dbReference type="Gene3D" id="3.20.20.80">
    <property type="entry name" value="Glycosidases"/>
    <property type="match status" value="2"/>
</dbReference>
<dbReference type="SUPFAM" id="SSF51445">
    <property type="entry name" value="(Trans)glycosidases"/>
    <property type="match status" value="1"/>
</dbReference>
<accession>A0A0D8Y464</accession>
<evidence type="ECO:0000256" key="1">
    <source>
        <dbReference type="SAM" id="Phobius"/>
    </source>
</evidence>
<reference evidence="3" key="2">
    <citation type="journal article" date="2016" name="Sci. Rep.">
        <title>Dictyocaulus viviparus genome, variome and transcriptome elucidate lungworm biology and support future intervention.</title>
        <authorList>
            <person name="McNulty S.N."/>
            <person name="Strube C."/>
            <person name="Rosa B.A."/>
            <person name="Martin J.C."/>
            <person name="Tyagi R."/>
            <person name="Choi Y.J."/>
            <person name="Wang Q."/>
            <person name="Hallsworth Pepin K."/>
            <person name="Zhang X."/>
            <person name="Ozersky P."/>
            <person name="Wilson R.K."/>
            <person name="Sternberg P.W."/>
            <person name="Gasser R.B."/>
            <person name="Mitreva M."/>
        </authorList>
    </citation>
    <scope>NUCLEOTIDE SEQUENCE [LARGE SCALE GENOMIC DNA]</scope>
    <source>
        <strain evidence="3">HannoverDv2000</strain>
    </source>
</reference>
<keyword evidence="1" id="KW-0812">Transmembrane</keyword>
<reference evidence="2 3" key="1">
    <citation type="submission" date="2013-11" db="EMBL/GenBank/DDBJ databases">
        <title>Draft genome of the bovine lungworm Dictyocaulus viviparus.</title>
        <authorList>
            <person name="Mitreva M."/>
        </authorList>
    </citation>
    <scope>NUCLEOTIDE SEQUENCE [LARGE SCALE GENOMIC DNA]</scope>
    <source>
        <strain evidence="2 3">HannoverDv2000</strain>
    </source>
</reference>
<dbReference type="STRING" id="29172.A0A0D8Y464"/>
<keyword evidence="3" id="KW-1185">Reference proteome</keyword>